<reference evidence="3 4" key="1">
    <citation type="submission" date="2018-11" db="EMBL/GenBank/DDBJ databases">
        <authorList>
            <consortium name="Pathogen Informatics"/>
        </authorList>
    </citation>
    <scope>NUCLEOTIDE SEQUENCE [LARGE SCALE GENOMIC DNA]</scope>
</reference>
<dbReference type="GO" id="GO:0098662">
    <property type="term" value="P:inorganic cation transmembrane transport"/>
    <property type="evidence" value="ECO:0007669"/>
    <property type="project" value="TreeGrafter"/>
</dbReference>
<dbReference type="InterPro" id="IPR051843">
    <property type="entry name" value="CPA1_transporter"/>
</dbReference>
<protein>
    <submittedName>
        <fullName evidence="3">Uncharacterized protein</fullName>
    </submittedName>
</protein>
<evidence type="ECO:0000313" key="4">
    <source>
        <dbReference type="Proteomes" id="UP000281553"/>
    </source>
</evidence>
<keyword evidence="2" id="KW-0472">Membrane</keyword>
<keyword evidence="2" id="KW-0812">Transmembrane</keyword>
<name>A0A3P7NT89_DIBLA</name>
<dbReference type="AlphaFoldDB" id="A0A3P7NT89"/>
<evidence type="ECO:0000256" key="2">
    <source>
        <dbReference type="SAM" id="Phobius"/>
    </source>
</evidence>
<dbReference type="PANTHER" id="PTHR31102:SF1">
    <property type="entry name" value="CATION_H+ EXCHANGER DOMAIN-CONTAINING PROTEIN"/>
    <property type="match status" value="1"/>
</dbReference>
<comment type="similarity">
    <text evidence="1">Belongs to the monovalent cation:proton antiporter 1 (CPA1) transporter (TC 2.A.36) family.</text>
</comment>
<dbReference type="PANTHER" id="PTHR31102">
    <property type="match status" value="1"/>
</dbReference>
<proteinExistence type="inferred from homology"/>
<organism evidence="3 4">
    <name type="scientific">Dibothriocephalus latus</name>
    <name type="common">Fish tapeworm</name>
    <name type="synonym">Diphyllobothrium latum</name>
    <dbReference type="NCBI Taxonomy" id="60516"/>
    <lineage>
        <taxon>Eukaryota</taxon>
        <taxon>Metazoa</taxon>
        <taxon>Spiralia</taxon>
        <taxon>Lophotrochozoa</taxon>
        <taxon>Platyhelminthes</taxon>
        <taxon>Cestoda</taxon>
        <taxon>Eucestoda</taxon>
        <taxon>Diphyllobothriidea</taxon>
        <taxon>Diphyllobothriidae</taxon>
        <taxon>Dibothriocephalus</taxon>
    </lineage>
</organism>
<evidence type="ECO:0000256" key="1">
    <source>
        <dbReference type="ARBA" id="ARBA00007367"/>
    </source>
</evidence>
<dbReference type="Proteomes" id="UP000281553">
    <property type="component" value="Unassembled WGS sequence"/>
</dbReference>
<accession>A0A3P7NT89</accession>
<keyword evidence="2" id="KW-1133">Transmembrane helix</keyword>
<gene>
    <name evidence="3" type="ORF">DILT_LOCUS7543</name>
</gene>
<keyword evidence="4" id="KW-1185">Reference proteome</keyword>
<dbReference type="OrthoDB" id="423807at2759"/>
<sequence length="166" mass="18729">MEYDSTRLSGTLLLGYRNDADGMLLSGLVLRFYTPFYGEWPIFHVSRFLDKPKDSLPLPAFYIASATNVANDISTRVRKIALATILTRAGLSLDTVVIRHAAREVVLMAVIPCLIEAMLVTIISKFVFHWPWAWAAMIGKTITRNLRYDNEVPLLQPNPTMCFATH</sequence>
<feature type="transmembrane region" description="Helical" evidence="2">
    <location>
        <begin position="105"/>
        <end position="128"/>
    </location>
</feature>
<evidence type="ECO:0000313" key="3">
    <source>
        <dbReference type="EMBL" id="VDN11712.1"/>
    </source>
</evidence>
<dbReference type="EMBL" id="UYRU01052079">
    <property type="protein sequence ID" value="VDN11712.1"/>
    <property type="molecule type" value="Genomic_DNA"/>
</dbReference>